<keyword evidence="2" id="KW-0732">Signal</keyword>
<accession>A0AAV7D8D6</accession>
<dbReference type="GO" id="GO:0008009">
    <property type="term" value="F:chemokine activity"/>
    <property type="evidence" value="ECO:0007669"/>
    <property type="project" value="InterPro"/>
</dbReference>
<evidence type="ECO:0000259" key="3">
    <source>
        <dbReference type="Pfam" id="PF00048"/>
    </source>
</evidence>
<dbReference type="Gene3D" id="2.40.50.40">
    <property type="match status" value="1"/>
</dbReference>
<dbReference type="Pfam" id="PF00048">
    <property type="entry name" value="IL8"/>
    <property type="match status" value="1"/>
</dbReference>
<feature type="signal peptide" evidence="2">
    <location>
        <begin position="1"/>
        <end position="21"/>
    </location>
</feature>
<comment type="caution">
    <text evidence="4">The sequence shown here is derived from an EMBL/GenBank/DDBJ whole genome shotgun (WGS) entry which is preliminary data.</text>
</comment>
<gene>
    <name evidence="4" type="ORF">GDO81_000823</name>
</gene>
<evidence type="ECO:0000313" key="5">
    <source>
        <dbReference type="Proteomes" id="UP000824782"/>
    </source>
</evidence>
<dbReference type="EMBL" id="WNYA01000001">
    <property type="protein sequence ID" value="KAG8593418.1"/>
    <property type="molecule type" value="Genomic_DNA"/>
</dbReference>
<evidence type="ECO:0000256" key="1">
    <source>
        <dbReference type="ARBA" id="ARBA00022514"/>
    </source>
</evidence>
<evidence type="ECO:0000313" key="4">
    <source>
        <dbReference type="EMBL" id="KAG8593418.1"/>
    </source>
</evidence>
<sequence length="100" mass="11294">MDCKCVVIICVFLLSATLVEGYAVPRGNRCSCKKNSSKINIMAMEKLEIHPRSSTCERVEYIATFKNVPVPICVNADLLEIKVLLTGKNRHLKHIKVIRH</sequence>
<dbReference type="InterPro" id="IPR001811">
    <property type="entry name" value="Chemokine_IL8-like_dom"/>
</dbReference>
<feature type="domain" description="Chemokine interleukin-8-like" evidence="3">
    <location>
        <begin position="29"/>
        <end position="84"/>
    </location>
</feature>
<name>A0AAV7D8D6_ENGPU</name>
<dbReference type="GO" id="GO:0005615">
    <property type="term" value="C:extracellular space"/>
    <property type="evidence" value="ECO:0007669"/>
    <property type="project" value="UniProtKB-KW"/>
</dbReference>
<evidence type="ECO:0000256" key="2">
    <source>
        <dbReference type="SAM" id="SignalP"/>
    </source>
</evidence>
<keyword evidence="1" id="KW-0202">Cytokine</keyword>
<protein>
    <recommendedName>
        <fullName evidence="3">Chemokine interleukin-8-like domain-containing protein</fullName>
    </recommendedName>
</protein>
<dbReference type="Proteomes" id="UP000824782">
    <property type="component" value="Unassembled WGS sequence"/>
</dbReference>
<dbReference type="SUPFAM" id="SSF54117">
    <property type="entry name" value="Interleukin 8-like chemokines"/>
    <property type="match status" value="1"/>
</dbReference>
<proteinExistence type="predicted"/>
<feature type="chain" id="PRO_5043876988" description="Chemokine interleukin-8-like domain-containing protein" evidence="2">
    <location>
        <begin position="22"/>
        <end position="100"/>
    </location>
</feature>
<dbReference type="GO" id="GO:0006955">
    <property type="term" value="P:immune response"/>
    <property type="evidence" value="ECO:0007669"/>
    <property type="project" value="InterPro"/>
</dbReference>
<dbReference type="InterPro" id="IPR036048">
    <property type="entry name" value="Interleukin_8-like_sf"/>
</dbReference>
<organism evidence="4 5">
    <name type="scientific">Engystomops pustulosus</name>
    <name type="common">Tungara frog</name>
    <name type="synonym">Physalaemus pustulosus</name>
    <dbReference type="NCBI Taxonomy" id="76066"/>
    <lineage>
        <taxon>Eukaryota</taxon>
        <taxon>Metazoa</taxon>
        <taxon>Chordata</taxon>
        <taxon>Craniata</taxon>
        <taxon>Vertebrata</taxon>
        <taxon>Euteleostomi</taxon>
        <taxon>Amphibia</taxon>
        <taxon>Batrachia</taxon>
        <taxon>Anura</taxon>
        <taxon>Neobatrachia</taxon>
        <taxon>Hyloidea</taxon>
        <taxon>Leptodactylidae</taxon>
        <taxon>Leiuperinae</taxon>
        <taxon>Engystomops</taxon>
    </lineage>
</organism>
<reference evidence="4" key="1">
    <citation type="thesis" date="2020" institute="ProQuest LLC" country="789 East Eisenhower Parkway, Ann Arbor, MI, USA">
        <title>Comparative Genomics and Chromosome Evolution.</title>
        <authorList>
            <person name="Mudd A.B."/>
        </authorList>
    </citation>
    <scope>NUCLEOTIDE SEQUENCE</scope>
    <source>
        <strain evidence="4">237g6f4</strain>
        <tissue evidence="4">Blood</tissue>
    </source>
</reference>
<dbReference type="AlphaFoldDB" id="A0AAV7D8D6"/>
<keyword evidence="5" id="KW-1185">Reference proteome</keyword>